<feature type="compositionally biased region" description="Low complexity" evidence="8">
    <location>
        <begin position="66"/>
        <end position="85"/>
    </location>
</feature>
<evidence type="ECO:0000256" key="7">
    <source>
        <dbReference type="PROSITE-ProRule" id="PRU00723"/>
    </source>
</evidence>
<dbReference type="GO" id="GO:0003723">
    <property type="term" value="F:RNA binding"/>
    <property type="evidence" value="ECO:0007669"/>
    <property type="project" value="InterPro"/>
</dbReference>
<comment type="similarity">
    <text evidence="1">Belongs to the universal ribosomal protein uL24 family.</text>
</comment>
<dbReference type="SMART" id="SM00356">
    <property type="entry name" value="ZnF_C3H1"/>
    <property type="match status" value="1"/>
</dbReference>
<dbReference type="InterPro" id="IPR014722">
    <property type="entry name" value="Rib_uL2_dom2"/>
</dbReference>
<name>A0A2T9YUE4_9FUNG</name>
<dbReference type="CDD" id="cd06089">
    <property type="entry name" value="KOW_RPL26"/>
    <property type="match status" value="1"/>
</dbReference>
<evidence type="ECO:0000256" key="8">
    <source>
        <dbReference type="SAM" id="MobiDB-lite"/>
    </source>
</evidence>
<dbReference type="Gene3D" id="2.30.30.30">
    <property type="match status" value="1"/>
</dbReference>
<dbReference type="InterPro" id="IPR008991">
    <property type="entry name" value="Translation_prot_SH3-like_sf"/>
</dbReference>
<dbReference type="NCBIfam" id="TIGR01079">
    <property type="entry name" value="rplX_bact"/>
    <property type="match status" value="1"/>
</dbReference>
<accession>A0A2T9YUE4</accession>
<evidence type="ECO:0000259" key="9">
    <source>
        <dbReference type="PROSITE" id="PS50103"/>
    </source>
</evidence>
<dbReference type="OrthoDB" id="359154at2759"/>
<dbReference type="GO" id="GO:0003735">
    <property type="term" value="F:structural constituent of ribosome"/>
    <property type="evidence" value="ECO:0007669"/>
    <property type="project" value="InterPro"/>
</dbReference>
<keyword evidence="3 7" id="KW-0863">Zinc-finger</keyword>
<evidence type="ECO:0000256" key="2">
    <source>
        <dbReference type="ARBA" id="ARBA00022723"/>
    </source>
</evidence>
<organism evidence="10 11">
    <name type="scientific">Smittium simulii</name>
    <dbReference type="NCBI Taxonomy" id="133385"/>
    <lineage>
        <taxon>Eukaryota</taxon>
        <taxon>Fungi</taxon>
        <taxon>Fungi incertae sedis</taxon>
        <taxon>Zoopagomycota</taxon>
        <taxon>Kickxellomycotina</taxon>
        <taxon>Harpellomycetes</taxon>
        <taxon>Harpellales</taxon>
        <taxon>Legeriomycetaceae</taxon>
        <taxon>Smittium</taxon>
    </lineage>
</organism>
<keyword evidence="4 7" id="KW-0862">Zinc</keyword>
<reference evidence="10 11" key="1">
    <citation type="journal article" date="2018" name="MBio">
        <title>Comparative Genomics Reveals the Core Gene Toolbox for the Fungus-Insect Symbiosis.</title>
        <authorList>
            <person name="Wang Y."/>
            <person name="Stata M."/>
            <person name="Wang W."/>
            <person name="Stajich J.E."/>
            <person name="White M.M."/>
            <person name="Moncalvo J.M."/>
        </authorList>
    </citation>
    <scope>NUCLEOTIDE SEQUENCE [LARGE SCALE GENOMIC DNA]</scope>
    <source>
        <strain evidence="10 11">SWE-8-4</strain>
    </source>
</reference>
<dbReference type="InterPro" id="IPR041988">
    <property type="entry name" value="Ribosomal_uL24_KOW"/>
</dbReference>
<dbReference type="GO" id="GO:0005840">
    <property type="term" value="C:ribosome"/>
    <property type="evidence" value="ECO:0007669"/>
    <property type="project" value="UniProtKB-KW"/>
</dbReference>
<feature type="region of interest" description="Disordered" evidence="8">
    <location>
        <begin position="63"/>
        <end position="94"/>
    </location>
</feature>
<dbReference type="PROSITE" id="PS50103">
    <property type="entry name" value="ZF_C3H1"/>
    <property type="match status" value="1"/>
</dbReference>
<dbReference type="InterPro" id="IPR036855">
    <property type="entry name" value="Znf_CCCH_sf"/>
</dbReference>
<evidence type="ECO:0000256" key="1">
    <source>
        <dbReference type="ARBA" id="ARBA00010618"/>
    </source>
</evidence>
<keyword evidence="2 7" id="KW-0479">Metal-binding</keyword>
<evidence type="ECO:0000256" key="6">
    <source>
        <dbReference type="ARBA" id="ARBA00023274"/>
    </source>
</evidence>
<dbReference type="InterPro" id="IPR005824">
    <property type="entry name" value="KOW"/>
</dbReference>
<evidence type="ECO:0000313" key="10">
    <source>
        <dbReference type="EMBL" id="PVU95948.1"/>
    </source>
</evidence>
<evidence type="ECO:0000256" key="4">
    <source>
        <dbReference type="ARBA" id="ARBA00022833"/>
    </source>
</evidence>
<dbReference type="Pfam" id="PF00467">
    <property type="entry name" value="KOW"/>
    <property type="match status" value="1"/>
</dbReference>
<dbReference type="Pfam" id="PF17136">
    <property type="entry name" value="ribosomal_L24"/>
    <property type="match status" value="1"/>
</dbReference>
<dbReference type="Gene3D" id="4.10.1000.10">
    <property type="entry name" value="Zinc finger, CCCH-type"/>
    <property type="match status" value="1"/>
</dbReference>
<protein>
    <recommendedName>
        <fullName evidence="9">C3H1-type domain-containing protein</fullName>
    </recommendedName>
</protein>
<dbReference type="InterPro" id="IPR000571">
    <property type="entry name" value="Znf_CCCH"/>
</dbReference>
<dbReference type="Proteomes" id="UP000245383">
    <property type="component" value="Unassembled WGS sequence"/>
</dbReference>
<comment type="caution">
    <text evidence="10">The sequence shown here is derived from an EMBL/GenBank/DDBJ whole genome shotgun (WGS) entry which is preliminary data.</text>
</comment>
<keyword evidence="6" id="KW-0687">Ribonucleoprotein</keyword>
<dbReference type="GO" id="GO:0006412">
    <property type="term" value="P:translation"/>
    <property type="evidence" value="ECO:0007669"/>
    <property type="project" value="InterPro"/>
</dbReference>
<dbReference type="Pfam" id="PF00642">
    <property type="entry name" value="zf-CCCH"/>
    <property type="match status" value="1"/>
</dbReference>
<dbReference type="GO" id="GO:0008270">
    <property type="term" value="F:zinc ion binding"/>
    <property type="evidence" value="ECO:0007669"/>
    <property type="project" value="UniProtKB-KW"/>
</dbReference>
<sequence length="366" mass="41606">MELVNEEQNLVPVFKTSLQTPQEIDEWIKQRKANYPSESNTKKKMLLELNEEITKIQGEGLVAGYSSSDSSDSDSSSSSDLSRSSVDSRSESELPEILSSKIKVNIPLNPEKKTYNEPNPKKKICKYFLNGRCNKGNDCRFYHPQKGENTNEPSMQETRETGLLEMCLTVHIIDKMVALNSLFRSRNNSRVRKLVPSLKKEILIKSWKIHKGDEVMVTEGKEKGKMGRVIEVFKKRNTLLIDSLNLAKKAVPRTKENPTGLIYKEMPIHYSNVSLIDPTDGMPTRIKVESVFNEEKKKLEERRISIRTGTVIPVARYDEDKAGIINGEMDTAAEEVEKVTYFPIKNTKPMPSIILSEIANRRGNII</sequence>
<evidence type="ECO:0000313" key="11">
    <source>
        <dbReference type="Proteomes" id="UP000245383"/>
    </source>
</evidence>
<dbReference type="SUPFAM" id="SSF50104">
    <property type="entry name" value="Translation proteins SH3-like domain"/>
    <property type="match status" value="1"/>
</dbReference>
<dbReference type="InterPro" id="IPR003256">
    <property type="entry name" value="Ribosomal_uL24"/>
</dbReference>
<proteinExistence type="inferred from homology"/>
<dbReference type="InterPro" id="IPR057264">
    <property type="entry name" value="Ribosomal_uL24_C"/>
</dbReference>
<feature type="domain" description="C3H1-type" evidence="9">
    <location>
        <begin position="119"/>
        <end position="146"/>
    </location>
</feature>
<evidence type="ECO:0000256" key="3">
    <source>
        <dbReference type="ARBA" id="ARBA00022771"/>
    </source>
</evidence>
<dbReference type="GO" id="GO:1990904">
    <property type="term" value="C:ribonucleoprotein complex"/>
    <property type="evidence" value="ECO:0007669"/>
    <property type="project" value="UniProtKB-KW"/>
</dbReference>
<dbReference type="SUPFAM" id="SSF90229">
    <property type="entry name" value="CCCH zinc finger"/>
    <property type="match status" value="1"/>
</dbReference>
<dbReference type="InterPro" id="IPR019496">
    <property type="entry name" value="NUFIP1_cons_dom"/>
</dbReference>
<keyword evidence="11" id="KW-1185">Reference proteome</keyword>
<dbReference type="SMART" id="SM00739">
    <property type="entry name" value="KOW"/>
    <property type="match status" value="1"/>
</dbReference>
<dbReference type="PANTHER" id="PTHR12903">
    <property type="entry name" value="MITOCHONDRIAL RIBOSOMAL PROTEIN L24"/>
    <property type="match status" value="1"/>
</dbReference>
<dbReference type="HAMAP" id="MF_01326_B">
    <property type="entry name" value="Ribosomal_uL24_B"/>
    <property type="match status" value="1"/>
</dbReference>
<keyword evidence="5" id="KW-0689">Ribosomal protein</keyword>
<gene>
    <name evidence="10" type="ORF">BB561_001489</name>
</gene>
<dbReference type="AlphaFoldDB" id="A0A2T9YUE4"/>
<feature type="zinc finger region" description="C3H1-type" evidence="7">
    <location>
        <begin position="119"/>
        <end position="146"/>
    </location>
</feature>
<dbReference type="STRING" id="133385.A0A2T9YUE4"/>
<dbReference type="EMBL" id="MBFR01000044">
    <property type="protein sequence ID" value="PVU95948.1"/>
    <property type="molecule type" value="Genomic_DNA"/>
</dbReference>
<dbReference type="Pfam" id="PF10453">
    <property type="entry name" value="NUFIP1"/>
    <property type="match status" value="1"/>
</dbReference>
<evidence type="ECO:0000256" key="5">
    <source>
        <dbReference type="ARBA" id="ARBA00022980"/>
    </source>
</evidence>